<organism evidence="2">
    <name type="scientific">Chlamydomonas leiostraca</name>
    <dbReference type="NCBI Taxonomy" id="1034604"/>
    <lineage>
        <taxon>Eukaryota</taxon>
        <taxon>Viridiplantae</taxon>
        <taxon>Chlorophyta</taxon>
        <taxon>core chlorophytes</taxon>
        <taxon>Chlorophyceae</taxon>
        <taxon>CS clade</taxon>
        <taxon>Chlamydomonadales</taxon>
        <taxon>Chlamydomonadaceae</taxon>
        <taxon>Chlamydomonas</taxon>
    </lineage>
</organism>
<evidence type="ECO:0000313" key="2">
    <source>
        <dbReference type="EMBL" id="CAD8681432.1"/>
    </source>
</evidence>
<gene>
    <name evidence="2" type="ORF">CLEI1391_LOCUS10131</name>
</gene>
<feature type="compositionally biased region" description="Low complexity" evidence="1">
    <location>
        <begin position="720"/>
        <end position="757"/>
    </location>
</feature>
<feature type="compositionally biased region" description="Low complexity" evidence="1">
    <location>
        <begin position="211"/>
        <end position="220"/>
    </location>
</feature>
<feature type="region of interest" description="Disordered" evidence="1">
    <location>
        <begin position="720"/>
        <end position="775"/>
    </location>
</feature>
<protein>
    <submittedName>
        <fullName evidence="2">Uncharacterized protein</fullName>
    </submittedName>
</protein>
<dbReference type="Pfam" id="PF06209">
    <property type="entry name" value="COBRA1"/>
    <property type="match status" value="3"/>
</dbReference>
<dbReference type="PANTHER" id="PTHR13503">
    <property type="entry name" value="NEGATIVE ELONGATION FACTOR COMPLEX MEMBER B"/>
    <property type="match status" value="1"/>
</dbReference>
<feature type="region of interest" description="Disordered" evidence="1">
    <location>
        <begin position="361"/>
        <end position="380"/>
    </location>
</feature>
<evidence type="ECO:0000256" key="1">
    <source>
        <dbReference type="SAM" id="MobiDB-lite"/>
    </source>
</evidence>
<feature type="region of interest" description="Disordered" evidence="1">
    <location>
        <begin position="196"/>
        <end position="236"/>
    </location>
</feature>
<dbReference type="InterPro" id="IPR010405">
    <property type="entry name" value="COBRA1"/>
</dbReference>
<reference evidence="2" key="1">
    <citation type="submission" date="2021-01" db="EMBL/GenBank/DDBJ databases">
        <authorList>
            <person name="Corre E."/>
            <person name="Pelletier E."/>
            <person name="Niang G."/>
            <person name="Scheremetjew M."/>
            <person name="Finn R."/>
            <person name="Kale V."/>
            <person name="Holt S."/>
            <person name="Cochrane G."/>
            <person name="Meng A."/>
            <person name="Brown T."/>
            <person name="Cohen L."/>
        </authorList>
    </citation>
    <scope>NUCLEOTIDE SEQUENCE</scope>
    <source>
        <strain evidence="2">SAG 11-49</strain>
    </source>
</reference>
<dbReference type="GO" id="GO:0005634">
    <property type="term" value="C:nucleus"/>
    <property type="evidence" value="ECO:0007669"/>
    <property type="project" value="InterPro"/>
</dbReference>
<dbReference type="AlphaFoldDB" id="A0A7S0RMM1"/>
<sequence length="775" mass="83394">MAQDGPAELLIGMEGRDFVSNKLAELPPIQAVREIQSKAGLQHPLCIPLLGMADQLGITRHDAHRGVLVAAKQALLTKVQQMKDTDKVKLERLLNASFKYLGIQELRDVPVAVMEKLEKVPPVFLKQLTADKQIFRDLPPKVQRQVWEFDKNQLQQDALPPVGQYKYEVATIMRALAMDEFLPSVLRATAAAATAATPSSSKAGMDDGDDSSGPAGPGPSSSGGGPPLQRSASGRVLGTAPRAVTRKILRKGSHIVQMLKSMVGSSQKIYNQVVELCVVKFRDSDALYVGHKELSYCTLRTQLLMALHDDNSTVASKDRCHELAWTIDAGITNGLLTDKHLQKLEKYFTDVMGAEDRQASRQMAGGKAGKGKGHVQDEAESAGNVAGSLVEPYRVLGEASVVLRDPSALHLLASSVMQLVYTAAVDGKLPRDTPQVAFVTRIMQLATDGRQMLRDRKYRLPEPDARILHNLLPLLAAWMLDFERDGSPAPADMAGEELPGGWGLPKQAVDAAMDVVKRSEVARKLAQTFVLERLLRRDFLSVARACKLLATALGSKAVLEGFDFAGALAQRLADLVKARQLPVGCALWRLAVDQILVRAVDSHTQVHEEVLRLLLAASHTLKGKDMGDYLAQTLENSKKSRKRVSKKQQHSGLDALAGFPMSIASDIGSDIGSDGWPGVLKLKLSASDGVRSVYNVFATRVRDINESTAPALFAYLAEGQEQQQGQGGQQRADAAAADAAPATDALQSPGAQAVAAGDAGGGAPAEAINTDVEML</sequence>
<dbReference type="EMBL" id="HBFB01018054">
    <property type="protein sequence ID" value="CAD8681432.1"/>
    <property type="molecule type" value="Transcribed_RNA"/>
</dbReference>
<dbReference type="PANTHER" id="PTHR13503:SF3">
    <property type="entry name" value="NEGATIVE ELONGATION FACTOR B"/>
    <property type="match status" value="1"/>
</dbReference>
<proteinExistence type="predicted"/>
<accession>A0A7S0RMM1</accession>
<name>A0A7S0RMM1_9CHLO</name>
<dbReference type="GO" id="GO:0045892">
    <property type="term" value="P:negative regulation of DNA-templated transcription"/>
    <property type="evidence" value="ECO:0007669"/>
    <property type="project" value="InterPro"/>
</dbReference>